<evidence type="ECO:0000259" key="25">
    <source>
        <dbReference type="PROSITE" id="PS50026"/>
    </source>
</evidence>
<comment type="subunit">
    <text evidence="17">Interacts with SELPLG/PSGL1 and PODXL2 through the sialyl Lewis X epitope. SELPLG sulfation appears not to be required for this interaction.</text>
</comment>
<feature type="disulfide bond" evidence="24">
    <location>
        <begin position="411"/>
        <end position="438"/>
    </location>
</feature>
<proteinExistence type="inferred from homology"/>
<reference evidence="28" key="1">
    <citation type="submission" date="2021-01" db="EMBL/GenBank/DDBJ databases">
        <authorList>
            <person name="Zahm M."/>
            <person name="Roques C."/>
            <person name="Cabau C."/>
            <person name="Klopp C."/>
            <person name="Donnadieu C."/>
            <person name="Jouanno E."/>
            <person name="Lampietro C."/>
            <person name="Louis A."/>
            <person name="Herpin A."/>
            <person name="Echchiki A."/>
            <person name="Berthelot C."/>
            <person name="Parey E."/>
            <person name="Roest-Crollius H."/>
            <person name="Braasch I."/>
            <person name="Postlethwait J."/>
            <person name="Bobe J."/>
            <person name="Montfort J."/>
            <person name="Bouchez O."/>
            <person name="Begum T."/>
            <person name="Mejri S."/>
            <person name="Adams A."/>
            <person name="Chen W.-J."/>
            <person name="Guiguen Y."/>
        </authorList>
    </citation>
    <scope>NUCLEOTIDE SEQUENCE</scope>
    <source>
        <strain evidence="28">YG-15Mar2019-1</strain>
        <tissue evidence="28">Brain</tissue>
    </source>
</reference>
<dbReference type="Pfam" id="PF00084">
    <property type="entry name" value="Sushi"/>
    <property type="match status" value="5"/>
</dbReference>
<dbReference type="FunFam" id="2.10.70.10:FF:000001">
    <property type="entry name" value="Selectin P"/>
    <property type="match status" value="4"/>
</dbReference>
<evidence type="ECO:0000256" key="13">
    <source>
        <dbReference type="ARBA" id="ARBA00022989"/>
    </source>
</evidence>
<protein>
    <recommendedName>
        <fullName evidence="18">E-selectin</fullName>
    </recommendedName>
    <alternativeName>
        <fullName evidence="19">CD62 antigen-like family member E</fullName>
    </alternativeName>
    <alternativeName>
        <fullName evidence="20">Endothelial leukocyte adhesion molecule 1</fullName>
    </alternativeName>
    <alternativeName>
        <fullName evidence="21">Leukocyte-endothelial cell adhesion molecule 2</fullName>
    </alternativeName>
</protein>
<keyword evidence="13" id="KW-1133">Transmembrane helix</keyword>
<feature type="domain" description="Sushi" evidence="27">
    <location>
        <begin position="379"/>
        <end position="440"/>
    </location>
</feature>
<evidence type="ECO:0000256" key="17">
    <source>
        <dbReference type="ARBA" id="ARBA00038738"/>
    </source>
</evidence>
<evidence type="ECO:0000313" key="29">
    <source>
        <dbReference type="Proteomes" id="UP001046870"/>
    </source>
</evidence>
<dbReference type="InterPro" id="IPR018378">
    <property type="entry name" value="C-type_lectin_CS"/>
</dbReference>
<comment type="caution">
    <text evidence="23">Lacks conserved residue(s) required for the propagation of feature annotation.</text>
</comment>
<evidence type="ECO:0000256" key="8">
    <source>
        <dbReference type="ARBA" id="ARBA00022729"/>
    </source>
</evidence>
<dbReference type="AlphaFoldDB" id="A0A9D3QCQ6"/>
<evidence type="ECO:0000256" key="22">
    <source>
        <dbReference type="ARBA" id="ARBA00045695"/>
    </source>
</evidence>
<keyword evidence="14" id="KW-0472">Membrane</keyword>
<feature type="disulfide bond" evidence="24">
    <location>
        <begin position="224"/>
        <end position="251"/>
    </location>
</feature>
<evidence type="ECO:0000256" key="21">
    <source>
        <dbReference type="ARBA" id="ARBA00043124"/>
    </source>
</evidence>
<dbReference type="Pfam" id="PF00008">
    <property type="entry name" value="EGF"/>
    <property type="match status" value="1"/>
</dbReference>
<feature type="domain" description="Sushi" evidence="27">
    <location>
        <begin position="254"/>
        <end position="315"/>
    </location>
</feature>
<dbReference type="PROSITE" id="PS50026">
    <property type="entry name" value="EGF_3"/>
    <property type="match status" value="1"/>
</dbReference>
<dbReference type="PANTHER" id="PTHR19325">
    <property type="entry name" value="COMPLEMENT COMPONENT-RELATED SUSHI DOMAIN-CONTAINING"/>
    <property type="match status" value="1"/>
</dbReference>
<evidence type="ECO:0000256" key="2">
    <source>
        <dbReference type="ARBA" id="ARBA00007360"/>
    </source>
</evidence>
<evidence type="ECO:0000256" key="11">
    <source>
        <dbReference type="ARBA" id="ARBA00022837"/>
    </source>
</evidence>
<feature type="domain" description="C-type lectin" evidence="26">
    <location>
        <begin position="33"/>
        <end position="153"/>
    </location>
</feature>
<dbReference type="InterPro" id="IPR035976">
    <property type="entry name" value="Sushi/SCR/CCP_sf"/>
</dbReference>
<dbReference type="PROSITE" id="PS50923">
    <property type="entry name" value="SUSHI"/>
    <property type="match status" value="4"/>
</dbReference>
<dbReference type="CDD" id="cd00054">
    <property type="entry name" value="EGF_CA"/>
    <property type="match status" value="1"/>
</dbReference>
<dbReference type="InterPro" id="IPR016186">
    <property type="entry name" value="C-type_lectin-like/link_sf"/>
</dbReference>
<dbReference type="FunFam" id="2.10.25.10:FF:000176">
    <property type="entry name" value="Selectin P"/>
    <property type="match status" value="1"/>
</dbReference>
<dbReference type="SUPFAM" id="SSF57535">
    <property type="entry name" value="Complement control module/SCR domain"/>
    <property type="match status" value="5"/>
</dbReference>
<dbReference type="GO" id="GO:0030246">
    <property type="term" value="F:carbohydrate binding"/>
    <property type="evidence" value="ECO:0007669"/>
    <property type="project" value="UniProtKB-KW"/>
</dbReference>
<dbReference type="Gene3D" id="2.10.70.10">
    <property type="entry name" value="Complement Module, domain 1"/>
    <property type="match status" value="5"/>
</dbReference>
<keyword evidence="10" id="KW-0677">Repeat</keyword>
<keyword evidence="12" id="KW-0130">Cell adhesion</keyword>
<feature type="domain" description="EGF-like" evidence="25">
    <location>
        <begin position="153"/>
        <end position="189"/>
    </location>
</feature>
<dbReference type="InterPro" id="IPR016187">
    <property type="entry name" value="CTDL_fold"/>
</dbReference>
<keyword evidence="4 23" id="KW-0245">EGF-like domain</keyword>
<keyword evidence="3" id="KW-1003">Cell membrane</keyword>
<evidence type="ECO:0000256" key="14">
    <source>
        <dbReference type="ARBA" id="ARBA00023136"/>
    </source>
</evidence>
<feature type="disulfide bond" evidence="24">
    <location>
        <begin position="286"/>
        <end position="313"/>
    </location>
</feature>
<evidence type="ECO:0000313" key="28">
    <source>
        <dbReference type="EMBL" id="KAG7487557.1"/>
    </source>
</evidence>
<dbReference type="GO" id="GO:0007155">
    <property type="term" value="P:cell adhesion"/>
    <property type="evidence" value="ECO:0007669"/>
    <property type="project" value="UniProtKB-KW"/>
</dbReference>
<evidence type="ECO:0000256" key="7">
    <source>
        <dbReference type="ARBA" id="ARBA00022723"/>
    </source>
</evidence>
<accession>A0A9D3QCQ6</accession>
<sequence>MEFICGKQKAHGVRIWNSLLPLAILYFCTWTHVDGWSYHYSDSDMNWQDARQWCRTHYTDMVAIQNQEEIAHLNDFLPKQKSYYWIGIRKIATVWTWVGTNKTLTKKAENWASGEPNNGKNNEDCVEIYIKRHIDTGKWNDESCRKKKTALCYTASCQQDSCSGHGECVETINNHTCACSEGFYGEKCENVVACEALDSPRLGSVSCSHPYGNFSYDSVCQFACVKGYWPSDPRSIRCTGAANWTAKPPRCEAIQCSVLDSPTNGAMNCSHPIGTFSYMSSCTFSCEKGYTLTTSDKLTCGSDGQWSDSQPRCEAVRCHSLQAPQDGNMTCSADSPAQFSYGSTCSFSCADGYRLQGAPSVTCTESAAWSQEAPHCEAIRCQSPERDPHMLMECSQSLDSLWLNSVCSFRCEKGFILQGAESVKCTENGEWNTDTPICTATKCSSIDKPINGSLVCSNEFSYNSSCNFSCDEGFALEGLYSLWQLDCGSAHMSSQTRASVEPHCDSSGRRVCFGVSWTVTVAYEKIKAESKKVQSQQHYR</sequence>
<dbReference type="OrthoDB" id="406096at2759"/>
<comment type="similarity">
    <text evidence="2">Belongs to the selectin/LECAM family.</text>
</comment>
<dbReference type="PANTHER" id="PTHR19325:SF493">
    <property type="entry name" value="E-SELECTIN"/>
    <property type="match status" value="1"/>
</dbReference>
<dbReference type="PROSITE" id="PS01186">
    <property type="entry name" value="EGF_2"/>
    <property type="match status" value="1"/>
</dbReference>
<gene>
    <name evidence="28" type="ORF">MATL_G00024770</name>
</gene>
<keyword evidence="29" id="KW-1185">Reference proteome</keyword>
<dbReference type="SUPFAM" id="SSF56436">
    <property type="entry name" value="C-type lectin-like"/>
    <property type="match status" value="1"/>
</dbReference>
<evidence type="ECO:0000256" key="16">
    <source>
        <dbReference type="ARBA" id="ARBA00023180"/>
    </source>
</evidence>
<dbReference type="PROSITE" id="PS50041">
    <property type="entry name" value="C_TYPE_LECTIN_2"/>
    <property type="match status" value="1"/>
</dbReference>
<evidence type="ECO:0000256" key="5">
    <source>
        <dbReference type="ARBA" id="ARBA00022659"/>
    </source>
</evidence>
<dbReference type="SMART" id="SM00032">
    <property type="entry name" value="CCP"/>
    <property type="match status" value="5"/>
</dbReference>
<dbReference type="Pfam" id="PF00059">
    <property type="entry name" value="Lectin_C"/>
    <property type="match status" value="1"/>
</dbReference>
<keyword evidence="6" id="KW-0812">Transmembrane</keyword>
<feature type="domain" description="Sushi" evidence="27">
    <location>
        <begin position="316"/>
        <end position="378"/>
    </location>
</feature>
<dbReference type="FunFam" id="3.10.100.10:FF:000007">
    <property type="entry name" value="L-selectin"/>
    <property type="match status" value="1"/>
</dbReference>
<keyword evidence="9" id="KW-0430">Lectin</keyword>
<feature type="disulfide bond" evidence="23">
    <location>
        <begin position="179"/>
        <end position="188"/>
    </location>
</feature>
<evidence type="ECO:0000256" key="19">
    <source>
        <dbReference type="ARBA" id="ARBA00041401"/>
    </source>
</evidence>
<dbReference type="InterPro" id="IPR000436">
    <property type="entry name" value="Sushi_SCR_CCP_dom"/>
</dbReference>
<dbReference type="CDD" id="cd03592">
    <property type="entry name" value="CLECT_selectins_like"/>
    <property type="match status" value="1"/>
</dbReference>
<comment type="caution">
    <text evidence="28">The sequence shown here is derived from an EMBL/GenBank/DDBJ whole genome shotgun (WGS) entry which is preliminary data.</text>
</comment>
<evidence type="ECO:0000256" key="1">
    <source>
        <dbReference type="ARBA" id="ARBA00004251"/>
    </source>
</evidence>
<evidence type="ECO:0000256" key="24">
    <source>
        <dbReference type="PROSITE-ProRule" id="PRU00302"/>
    </source>
</evidence>
<evidence type="ECO:0000256" key="18">
    <source>
        <dbReference type="ARBA" id="ARBA00040812"/>
    </source>
</evidence>
<dbReference type="CDD" id="cd00033">
    <property type="entry name" value="CCP"/>
    <property type="match status" value="5"/>
</dbReference>
<feature type="domain" description="Sushi" evidence="27">
    <location>
        <begin position="192"/>
        <end position="253"/>
    </location>
</feature>
<keyword evidence="11" id="KW-0106">Calcium</keyword>
<keyword evidence="15 23" id="KW-1015">Disulfide bond</keyword>
<evidence type="ECO:0000256" key="20">
    <source>
        <dbReference type="ARBA" id="ARBA00042113"/>
    </source>
</evidence>
<dbReference type="InterPro" id="IPR000742">
    <property type="entry name" value="EGF"/>
</dbReference>
<evidence type="ECO:0000256" key="4">
    <source>
        <dbReference type="ARBA" id="ARBA00022536"/>
    </source>
</evidence>
<dbReference type="PROSITE" id="PS00022">
    <property type="entry name" value="EGF_1"/>
    <property type="match status" value="1"/>
</dbReference>
<organism evidence="28 29">
    <name type="scientific">Megalops atlanticus</name>
    <name type="common">Tarpon</name>
    <name type="synonym">Clupea gigantea</name>
    <dbReference type="NCBI Taxonomy" id="7932"/>
    <lineage>
        <taxon>Eukaryota</taxon>
        <taxon>Metazoa</taxon>
        <taxon>Chordata</taxon>
        <taxon>Craniata</taxon>
        <taxon>Vertebrata</taxon>
        <taxon>Euteleostomi</taxon>
        <taxon>Actinopterygii</taxon>
        <taxon>Neopterygii</taxon>
        <taxon>Teleostei</taxon>
        <taxon>Elopiformes</taxon>
        <taxon>Megalopidae</taxon>
        <taxon>Megalops</taxon>
    </lineage>
</organism>
<comment type="function">
    <text evidence="22">Cell-surface glycoprotein having a role in immunoadhesion. Mediates in the adhesion of blood neutrophils in cytokine-activated endothelium through interaction with SELPLG/PSGL1. May have a role in capillary morphogenesis.</text>
</comment>
<keyword evidence="8" id="KW-0732">Signal</keyword>
<dbReference type="PRINTS" id="PR00343">
    <property type="entry name" value="SELECTIN"/>
</dbReference>
<dbReference type="PROSITE" id="PS00615">
    <property type="entry name" value="C_TYPE_LECTIN_1"/>
    <property type="match status" value="1"/>
</dbReference>
<dbReference type="InterPro" id="IPR033991">
    <property type="entry name" value="Selectin_CTLD"/>
</dbReference>
<name>A0A9D3QCQ6_MEGAT</name>
<evidence type="ECO:0000259" key="27">
    <source>
        <dbReference type="PROSITE" id="PS50923"/>
    </source>
</evidence>
<dbReference type="InterPro" id="IPR001304">
    <property type="entry name" value="C-type_lectin-like"/>
</dbReference>
<evidence type="ECO:0000256" key="10">
    <source>
        <dbReference type="ARBA" id="ARBA00022737"/>
    </source>
</evidence>
<dbReference type="InterPro" id="IPR002396">
    <property type="entry name" value="Selectin_superfamily"/>
</dbReference>
<evidence type="ECO:0000256" key="6">
    <source>
        <dbReference type="ARBA" id="ARBA00022692"/>
    </source>
</evidence>
<dbReference type="GO" id="GO:0005886">
    <property type="term" value="C:plasma membrane"/>
    <property type="evidence" value="ECO:0007669"/>
    <property type="project" value="UniProtKB-SubCell"/>
</dbReference>
<dbReference type="GO" id="GO:0046872">
    <property type="term" value="F:metal ion binding"/>
    <property type="evidence" value="ECO:0007669"/>
    <property type="project" value="UniProtKB-KW"/>
</dbReference>
<feature type="disulfide bond" evidence="24">
    <location>
        <begin position="349"/>
        <end position="376"/>
    </location>
</feature>
<keyword evidence="5 24" id="KW-0768">Sushi</keyword>
<evidence type="ECO:0000256" key="23">
    <source>
        <dbReference type="PROSITE-ProRule" id="PRU00076"/>
    </source>
</evidence>
<dbReference type="SMART" id="SM00034">
    <property type="entry name" value="CLECT"/>
    <property type="match status" value="1"/>
</dbReference>
<evidence type="ECO:0000256" key="15">
    <source>
        <dbReference type="ARBA" id="ARBA00023157"/>
    </source>
</evidence>
<dbReference type="EMBL" id="JAFDVH010000002">
    <property type="protein sequence ID" value="KAG7487557.1"/>
    <property type="molecule type" value="Genomic_DNA"/>
</dbReference>
<comment type="subcellular location">
    <subcellularLocation>
        <location evidence="1">Cell membrane</location>
        <topology evidence="1">Single-pass type I membrane protein</topology>
    </subcellularLocation>
</comment>
<evidence type="ECO:0000256" key="12">
    <source>
        <dbReference type="ARBA" id="ARBA00022889"/>
    </source>
</evidence>
<dbReference type="Gene3D" id="3.10.100.10">
    <property type="entry name" value="Mannose-Binding Protein A, subunit A"/>
    <property type="match status" value="1"/>
</dbReference>
<evidence type="ECO:0000256" key="9">
    <source>
        <dbReference type="ARBA" id="ARBA00022734"/>
    </source>
</evidence>
<keyword evidence="16" id="KW-0325">Glycoprotein</keyword>
<dbReference type="Proteomes" id="UP001046870">
    <property type="component" value="Chromosome 2"/>
</dbReference>
<evidence type="ECO:0000259" key="26">
    <source>
        <dbReference type="PROSITE" id="PS50041"/>
    </source>
</evidence>
<evidence type="ECO:0000256" key="3">
    <source>
        <dbReference type="ARBA" id="ARBA00022475"/>
    </source>
</evidence>
<keyword evidence="7" id="KW-0479">Metal-binding</keyword>
<dbReference type="InterPro" id="IPR050350">
    <property type="entry name" value="Compl-Cell_Adhes-Reg"/>
</dbReference>